<dbReference type="InterPro" id="IPR046348">
    <property type="entry name" value="SIS_dom_sf"/>
</dbReference>
<comment type="caution">
    <text evidence="2">The sequence shown here is derived from an EMBL/GenBank/DDBJ whole genome shotgun (WGS) entry which is preliminary data.</text>
</comment>
<accession>A0AAE4HR79</accession>
<dbReference type="GO" id="GO:0003677">
    <property type="term" value="F:DNA binding"/>
    <property type="evidence" value="ECO:0007669"/>
    <property type="project" value="InterPro"/>
</dbReference>
<dbReference type="PROSITE" id="PS51071">
    <property type="entry name" value="HTH_RPIR"/>
    <property type="match status" value="1"/>
</dbReference>
<dbReference type="GO" id="GO:0097367">
    <property type="term" value="F:carbohydrate derivative binding"/>
    <property type="evidence" value="ECO:0007669"/>
    <property type="project" value="InterPro"/>
</dbReference>
<dbReference type="RefSeq" id="WP_118215751.1">
    <property type="nucleotide sequence ID" value="NZ_JARPZN010000008.1"/>
</dbReference>
<sequence>MIHQQLADDSKFTFQEQAIVAFIREFPESILELSAKDLASASYTSAATVVRFCKKLGFKGYPDFQLKYVKEYGKLYNQKKLTFSTSLSNLDVSEYVSSVYIDTIQETKELINKDTLNRVINLLCHTKKIDFYASDINFPRVQSACIKLNNLNIHAQAFNSLNEFYISSTNARETISFVISHSGKNQTMIDIAYKLRKRNSKTIAITSFVEKDLSLICNESFYLYYSSNDAFSALQYGLSLEYILDMIYSCLVVKRRL</sequence>
<dbReference type="GO" id="GO:0003700">
    <property type="term" value="F:DNA-binding transcription factor activity"/>
    <property type="evidence" value="ECO:0007669"/>
    <property type="project" value="InterPro"/>
</dbReference>
<protein>
    <submittedName>
        <fullName evidence="2">MurR/RpiR family transcriptional regulator</fullName>
    </submittedName>
</protein>
<evidence type="ECO:0000313" key="3">
    <source>
        <dbReference type="Proteomes" id="UP001183682"/>
    </source>
</evidence>
<dbReference type="InterPro" id="IPR047640">
    <property type="entry name" value="RpiR-like"/>
</dbReference>
<reference evidence="2" key="1">
    <citation type="submission" date="2023-03" db="EMBL/GenBank/DDBJ databases">
        <authorList>
            <person name="Shen W."/>
            <person name="Cai J."/>
        </authorList>
    </citation>
    <scope>NUCLEOTIDE SEQUENCE</scope>
    <source>
        <strain evidence="2">K69-2</strain>
    </source>
</reference>
<dbReference type="PANTHER" id="PTHR30514">
    <property type="entry name" value="GLUCOKINASE"/>
    <property type="match status" value="1"/>
</dbReference>
<dbReference type="InterPro" id="IPR009057">
    <property type="entry name" value="Homeodomain-like_sf"/>
</dbReference>
<dbReference type="InterPro" id="IPR000281">
    <property type="entry name" value="HTH_RpiR"/>
</dbReference>
<evidence type="ECO:0000313" key="2">
    <source>
        <dbReference type="EMBL" id="MDT2690896.1"/>
    </source>
</evidence>
<dbReference type="CDD" id="cd05013">
    <property type="entry name" value="SIS_RpiR"/>
    <property type="match status" value="1"/>
</dbReference>
<dbReference type="InterPro" id="IPR035472">
    <property type="entry name" value="RpiR-like_SIS"/>
</dbReference>
<feature type="domain" description="HTH rpiR-type" evidence="1">
    <location>
        <begin position="1"/>
        <end position="75"/>
    </location>
</feature>
<dbReference type="Proteomes" id="UP001183682">
    <property type="component" value="Unassembled WGS sequence"/>
</dbReference>
<gene>
    <name evidence="2" type="ORF">P7E30_11880</name>
</gene>
<proteinExistence type="predicted"/>
<evidence type="ECO:0000259" key="1">
    <source>
        <dbReference type="PROSITE" id="PS51071"/>
    </source>
</evidence>
<dbReference type="PANTHER" id="PTHR30514:SF10">
    <property type="entry name" value="MURR_RPIR FAMILY TRANSCRIPTIONAL REGULATOR"/>
    <property type="match status" value="1"/>
</dbReference>
<dbReference type="SUPFAM" id="SSF46689">
    <property type="entry name" value="Homeodomain-like"/>
    <property type="match status" value="1"/>
</dbReference>
<dbReference type="AlphaFoldDB" id="A0AAE4HR79"/>
<name>A0AAE4HR79_ENTGA</name>
<dbReference type="GO" id="GO:1901135">
    <property type="term" value="P:carbohydrate derivative metabolic process"/>
    <property type="evidence" value="ECO:0007669"/>
    <property type="project" value="InterPro"/>
</dbReference>
<dbReference type="Gene3D" id="1.10.10.10">
    <property type="entry name" value="Winged helix-like DNA-binding domain superfamily/Winged helix DNA-binding domain"/>
    <property type="match status" value="1"/>
</dbReference>
<dbReference type="EMBL" id="JARPZN010000008">
    <property type="protein sequence ID" value="MDT2690896.1"/>
    <property type="molecule type" value="Genomic_DNA"/>
</dbReference>
<dbReference type="Pfam" id="PF01418">
    <property type="entry name" value="HTH_6"/>
    <property type="match status" value="1"/>
</dbReference>
<dbReference type="InterPro" id="IPR036388">
    <property type="entry name" value="WH-like_DNA-bd_sf"/>
</dbReference>
<dbReference type="Gene3D" id="3.40.50.10490">
    <property type="entry name" value="Glucose-6-phosphate isomerase like protein, domain 1"/>
    <property type="match status" value="1"/>
</dbReference>
<organism evidence="2 3">
    <name type="scientific">Enterococcus gallinarum</name>
    <dbReference type="NCBI Taxonomy" id="1353"/>
    <lineage>
        <taxon>Bacteria</taxon>
        <taxon>Bacillati</taxon>
        <taxon>Bacillota</taxon>
        <taxon>Bacilli</taxon>
        <taxon>Lactobacillales</taxon>
        <taxon>Enterococcaceae</taxon>
        <taxon>Enterococcus</taxon>
    </lineage>
</organism>
<dbReference type="GeneID" id="83457900"/>
<dbReference type="SUPFAM" id="SSF53697">
    <property type="entry name" value="SIS domain"/>
    <property type="match status" value="1"/>
</dbReference>